<dbReference type="EMBL" id="JALLPB020000116">
    <property type="protein sequence ID" value="KAL3817169.1"/>
    <property type="molecule type" value="Genomic_DNA"/>
</dbReference>
<evidence type="ECO:0000313" key="2">
    <source>
        <dbReference type="EMBL" id="KAL3817169.1"/>
    </source>
</evidence>
<comment type="caution">
    <text evidence="2">The sequence shown here is derived from an EMBL/GenBank/DDBJ whole genome shotgun (WGS) entry which is preliminary data.</text>
</comment>
<accession>A0ABD3RY54</accession>
<gene>
    <name evidence="2" type="ORF">ACHAXA_007712</name>
</gene>
<evidence type="ECO:0000256" key="1">
    <source>
        <dbReference type="SAM" id="MobiDB-lite"/>
    </source>
</evidence>
<dbReference type="Proteomes" id="UP001530377">
    <property type="component" value="Unassembled WGS sequence"/>
</dbReference>
<reference evidence="2 3" key="1">
    <citation type="submission" date="2024-10" db="EMBL/GenBank/DDBJ databases">
        <title>Updated reference genomes for cyclostephanoid diatoms.</title>
        <authorList>
            <person name="Roberts W.R."/>
            <person name="Alverson A.J."/>
        </authorList>
    </citation>
    <scope>NUCLEOTIDE SEQUENCE [LARGE SCALE GENOMIC DNA]</scope>
    <source>
        <strain evidence="2 3">AJA228-03</strain>
    </source>
</reference>
<organism evidence="2 3">
    <name type="scientific">Cyclostephanos tholiformis</name>
    <dbReference type="NCBI Taxonomy" id="382380"/>
    <lineage>
        <taxon>Eukaryota</taxon>
        <taxon>Sar</taxon>
        <taxon>Stramenopiles</taxon>
        <taxon>Ochrophyta</taxon>
        <taxon>Bacillariophyta</taxon>
        <taxon>Coscinodiscophyceae</taxon>
        <taxon>Thalassiosirophycidae</taxon>
        <taxon>Stephanodiscales</taxon>
        <taxon>Stephanodiscaceae</taxon>
        <taxon>Cyclostephanos</taxon>
    </lineage>
</organism>
<sequence length="136" mass="14308">MMSDPTSPQPATSAAMTNGFPPPPLPPPSSIVNDDDDDDAVELDLDAVPGQIGHAVLRATDGAMMRGPSGCLTERDVQVAYRMMLEIGTLLSGDDGGRGEEGGLRRVTVGFRGVTYAITLGEMDGCLYVVKRRSSP</sequence>
<proteinExistence type="predicted"/>
<keyword evidence="3" id="KW-1185">Reference proteome</keyword>
<evidence type="ECO:0000313" key="3">
    <source>
        <dbReference type="Proteomes" id="UP001530377"/>
    </source>
</evidence>
<feature type="compositionally biased region" description="Polar residues" evidence="1">
    <location>
        <begin position="1"/>
        <end position="16"/>
    </location>
</feature>
<name>A0ABD3RY54_9STRA</name>
<evidence type="ECO:0008006" key="4">
    <source>
        <dbReference type="Google" id="ProtNLM"/>
    </source>
</evidence>
<feature type="compositionally biased region" description="Pro residues" evidence="1">
    <location>
        <begin position="20"/>
        <end position="29"/>
    </location>
</feature>
<protein>
    <recommendedName>
        <fullName evidence="4">Late endosomal/lysosomal adaptor and MAPK and MTOR activator 4</fullName>
    </recommendedName>
</protein>
<dbReference type="AlphaFoldDB" id="A0ABD3RY54"/>
<feature type="region of interest" description="Disordered" evidence="1">
    <location>
        <begin position="1"/>
        <end position="37"/>
    </location>
</feature>